<keyword evidence="5" id="KW-1185">Reference proteome</keyword>
<name>A0A917SU90_9ACTN</name>
<proteinExistence type="predicted"/>
<dbReference type="InterPro" id="IPR036409">
    <property type="entry name" value="Aldolase_II/adducin_N_sf"/>
</dbReference>
<dbReference type="SUPFAM" id="SSF53639">
    <property type="entry name" value="AraD/HMP-PK domain-like"/>
    <property type="match status" value="1"/>
</dbReference>
<evidence type="ECO:0000259" key="3">
    <source>
        <dbReference type="SMART" id="SM01007"/>
    </source>
</evidence>
<evidence type="ECO:0000313" key="4">
    <source>
        <dbReference type="EMBL" id="GGL97664.1"/>
    </source>
</evidence>
<protein>
    <recommendedName>
        <fullName evidence="3">Class II aldolase/adducin N-terminal domain-containing protein</fullName>
    </recommendedName>
</protein>
<dbReference type="EMBL" id="BMNA01000003">
    <property type="protein sequence ID" value="GGL97664.1"/>
    <property type="molecule type" value="Genomic_DNA"/>
</dbReference>
<keyword evidence="1" id="KW-0479">Metal-binding</keyword>
<dbReference type="InterPro" id="IPR050197">
    <property type="entry name" value="Aldolase_class_II_sugar_metab"/>
</dbReference>
<dbReference type="PANTHER" id="PTHR22789">
    <property type="entry name" value="FUCULOSE PHOSPHATE ALDOLASE"/>
    <property type="match status" value="1"/>
</dbReference>
<evidence type="ECO:0000256" key="2">
    <source>
        <dbReference type="ARBA" id="ARBA00023239"/>
    </source>
</evidence>
<dbReference type="SMART" id="SM01007">
    <property type="entry name" value="Aldolase_II"/>
    <property type="match status" value="1"/>
</dbReference>
<reference evidence="4" key="2">
    <citation type="submission" date="2020-09" db="EMBL/GenBank/DDBJ databases">
        <authorList>
            <person name="Sun Q."/>
            <person name="Zhou Y."/>
        </authorList>
    </citation>
    <scope>NUCLEOTIDE SEQUENCE</scope>
    <source>
        <strain evidence="4">CGMCC 4.7308</strain>
    </source>
</reference>
<dbReference type="InterPro" id="IPR001303">
    <property type="entry name" value="Aldolase_II/adducin_N"/>
</dbReference>
<dbReference type="GO" id="GO:0046872">
    <property type="term" value="F:metal ion binding"/>
    <property type="evidence" value="ECO:0007669"/>
    <property type="project" value="UniProtKB-KW"/>
</dbReference>
<sequence length="259" mass="26905">MVAVHDPTLVHPDLVRLTNALGDPAADLAILAEGNTSARLGDGRVVVKASGSNLASATAEDFVVVDVPPLVDLMTDPGSTQEDLTAALDAGVVAGRHRRGSIEALVHAAVHALAPADRPLYVGHTHPTPVLGLLASVVAEHAWSEWVYSDEAVVVGRPLYVPYAQPGIDLGRVYYDALRRRLDDTGEMPQLILLGNHGIVAVSPTAAGVEAVSAMAVKGARVRIAAYSVGGVAALPAASVERFFARADIAERRGDLATG</sequence>
<dbReference type="PANTHER" id="PTHR22789:SF0">
    <property type="entry name" value="3-OXO-TETRONATE 4-PHOSPHATE DECARBOXYLASE-RELATED"/>
    <property type="match status" value="1"/>
</dbReference>
<dbReference type="AlphaFoldDB" id="A0A917SU90"/>
<comment type="caution">
    <text evidence="4">The sequence shown here is derived from an EMBL/GenBank/DDBJ whole genome shotgun (WGS) entry which is preliminary data.</text>
</comment>
<dbReference type="Pfam" id="PF00596">
    <property type="entry name" value="Aldolase_II"/>
    <property type="match status" value="1"/>
</dbReference>
<evidence type="ECO:0000256" key="1">
    <source>
        <dbReference type="ARBA" id="ARBA00022723"/>
    </source>
</evidence>
<dbReference type="GO" id="GO:0016832">
    <property type="term" value="F:aldehyde-lyase activity"/>
    <property type="evidence" value="ECO:0007669"/>
    <property type="project" value="TreeGrafter"/>
</dbReference>
<reference evidence="4" key="1">
    <citation type="journal article" date="2014" name="Int. J. Syst. Evol. Microbiol.">
        <title>Complete genome sequence of Corynebacterium casei LMG S-19264T (=DSM 44701T), isolated from a smear-ripened cheese.</title>
        <authorList>
            <consortium name="US DOE Joint Genome Institute (JGI-PGF)"/>
            <person name="Walter F."/>
            <person name="Albersmeier A."/>
            <person name="Kalinowski J."/>
            <person name="Ruckert C."/>
        </authorList>
    </citation>
    <scope>NUCLEOTIDE SEQUENCE</scope>
    <source>
        <strain evidence="4">CGMCC 4.7308</strain>
    </source>
</reference>
<organism evidence="4 5">
    <name type="scientific">Nakamurella endophytica</name>
    <dbReference type="NCBI Taxonomy" id="1748367"/>
    <lineage>
        <taxon>Bacteria</taxon>
        <taxon>Bacillati</taxon>
        <taxon>Actinomycetota</taxon>
        <taxon>Actinomycetes</taxon>
        <taxon>Nakamurellales</taxon>
        <taxon>Nakamurellaceae</taxon>
        <taxon>Nakamurella</taxon>
    </lineage>
</organism>
<dbReference type="RefSeq" id="WP_188941081.1">
    <property type="nucleotide sequence ID" value="NZ_BMNA01000003.1"/>
</dbReference>
<gene>
    <name evidence="4" type="ORF">GCM10011594_16890</name>
</gene>
<dbReference type="Proteomes" id="UP000655208">
    <property type="component" value="Unassembled WGS sequence"/>
</dbReference>
<evidence type="ECO:0000313" key="5">
    <source>
        <dbReference type="Proteomes" id="UP000655208"/>
    </source>
</evidence>
<accession>A0A917SU90</accession>
<dbReference type="GO" id="GO:0019323">
    <property type="term" value="P:pentose catabolic process"/>
    <property type="evidence" value="ECO:0007669"/>
    <property type="project" value="TreeGrafter"/>
</dbReference>
<dbReference type="GO" id="GO:0005829">
    <property type="term" value="C:cytosol"/>
    <property type="evidence" value="ECO:0007669"/>
    <property type="project" value="TreeGrafter"/>
</dbReference>
<feature type="domain" description="Class II aldolase/adducin N-terminal" evidence="3">
    <location>
        <begin position="13"/>
        <end position="224"/>
    </location>
</feature>
<keyword evidence="2" id="KW-0456">Lyase</keyword>
<dbReference type="Gene3D" id="3.40.225.10">
    <property type="entry name" value="Class II aldolase/adducin N-terminal domain"/>
    <property type="match status" value="1"/>
</dbReference>